<organism evidence="2 3">
    <name type="scientific">Dreissena polymorpha</name>
    <name type="common">Zebra mussel</name>
    <name type="synonym">Mytilus polymorpha</name>
    <dbReference type="NCBI Taxonomy" id="45954"/>
    <lineage>
        <taxon>Eukaryota</taxon>
        <taxon>Metazoa</taxon>
        <taxon>Spiralia</taxon>
        <taxon>Lophotrochozoa</taxon>
        <taxon>Mollusca</taxon>
        <taxon>Bivalvia</taxon>
        <taxon>Autobranchia</taxon>
        <taxon>Heteroconchia</taxon>
        <taxon>Euheterodonta</taxon>
        <taxon>Imparidentia</taxon>
        <taxon>Neoheterodontei</taxon>
        <taxon>Myida</taxon>
        <taxon>Dreissenoidea</taxon>
        <taxon>Dreissenidae</taxon>
        <taxon>Dreissena</taxon>
    </lineage>
</organism>
<sequence>MILCLVPVYIFNFNFALKSPHVGTRDRLTSLDEGDAYNIPSLTELERMSTTELMEIYWKYVNRLQILCKDVIRVGSLDDGGKEICVDKPYRPKAPCIVYSFGINFKFDFDEAVVDMLGCDVFAFDPSMNKSTSKFSEHIWFYKWGLAGEDTVNNQGWQLKTLSTIRKELGHTNKTIDLLKIDVEGDEWHAIPQMISSGALDDVKQISMETHFLSKRPFSPKNWGSFPLPGHLQLSALKQLNDAGYRIFMRERNLGSHQQWPSLKGYITNVNEISLVRPMK</sequence>
<dbReference type="InterPro" id="IPR026913">
    <property type="entry name" value="METTL24"/>
</dbReference>
<dbReference type="PANTHER" id="PTHR32026">
    <property type="entry name" value="METHYLTRANSFERASE-LIKE PROTEIN 24"/>
    <property type="match status" value="1"/>
</dbReference>
<accession>A0A9D4MLN9</accession>
<keyword evidence="3" id="KW-1185">Reference proteome</keyword>
<gene>
    <name evidence="2" type="ORF">DPMN_001614</name>
</gene>
<protein>
    <recommendedName>
        <fullName evidence="1">Methyltransferase domain-containing protein</fullName>
    </recommendedName>
</protein>
<dbReference type="Pfam" id="PF13383">
    <property type="entry name" value="Methyltransf_22"/>
    <property type="match status" value="1"/>
</dbReference>
<dbReference type="PANTHER" id="PTHR32026:SF10">
    <property type="entry name" value="METHYLTRANSFERASE-LIKE PROTEIN 24-RELATED"/>
    <property type="match status" value="1"/>
</dbReference>
<dbReference type="InterPro" id="IPR025714">
    <property type="entry name" value="Methyltranfer_dom"/>
</dbReference>
<evidence type="ECO:0000259" key="1">
    <source>
        <dbReference type="Pfam" id="PF13383"/>
    </source>
</evidence>
<evidence type="ECO:0000313" key="3">
    <source>
        <dbReference type="Proteomes" id="UP000828390"/>
    </source>
</evidence>
<feature type="domain" description="Methyltransferase" evidence="1">
    <location>
        <begin position="65"/>
        <end position="254"/>
    </location>
</feature>
<comment type="caution">
    <text evidence="2">The sequence shown here is derived from an EMBL/GenBank/DDBJ whole genome shotgun (WGS) entry which is preliminary data.</text>
</comment>
<dbReference type="AlphaFoldDB" id="A0A9D4MLN9"/>
<evidence type="ECO:0000313" key="2">
    <source>
        <dbReference type="EMBL" id="KAH3877736.1"/>
    </source>
</evidence>
<dbReference type="Proteomes" id="UP000828390">
    <property type="component" value="Unassembled WGS sequence"/>
</dbReference>
<reference evidence="2" key="1">
    <citation type="journal article" date="2019" name="bioRxiv">
        <title>The Genome of the Zebra Mussel, Dreissena polymorpha: A Resource for Invasive Species Research.</title>
        <authorList>
            <person name="McCartney M.A."/>
            <person name="Auch B."/>
            <person name="Kono T."/>
            <person name="Mallez S."/>
            <person name="Zhang Y."/>
            <person name="Obille A."/>
            <person name="Becker A."/>
            <person name="Abrahante J.E."/>
            <person name="Garbe J."/>
            <person name="Badalamenti J.P."/>
            <person name="Herman A."/>
            <person name="Mangelson H."/>
            <person name="Liachko I."/>
            <person name="Sullivan S."/>
            <person name="Sone E.D."/>
            <person name="Koren S."/>
            <person name="Silverstein K.A.T."/>
            <person name="Beckman K.B."/>
            <person name="Gohl D.M."/>
        </authorList>
    </citation>
    <scope>NUCLEOTIDE SEQUENCE</scope>
    <source>
        <strain evidence="2">Duluth1</strain>
        <tissue evidence="2">Whole animal</tissue>
    </source>
</reference>
<dbReference type="EMBL" id="JAIWYP010000001">
    <property type="protein sequence ID" value="KAH3877736.1"/>
    <property type="molecule type" value="Genomic_DNA"/>
</dbReference>
<reference evidence="2" key="2">
    <citation type="submission" date="2020-11" db="EMBL/GenBank/DDBJ databases">
        <authorList>
            <person name="McCartney M.A."/>
            <person name="Auch B."/>
            <person name="Kono T."/>
            <person name="Mallez S."/>
            <person name="Becker A."/>
            <person name="Gohl D.M."/>
            <person name="Silverstein K.A.T."/>
            <person name="Koren S."/>
            <person name="Bechman K.B."/>
            <person name="Herman A."/>
            <person name="Abrahante J.E."/>
            <person name="Garbe J."/>
        </authorList>
    </citation>
    <scope>NUCLEOTIDE SEQUENCE</scope>
    <source>
        <strain evidence="2">Duluth1</strain>
        <tissue evidence="2">Whole animal</tissue>
    </source>
</reference>
<proteinExistence type="predicted"/>
<name>A0A9D4MLN9_DREPO</name>